<protein>
    <recommendedName>
        <fullName evidence="6">Mid2 domain-containing protein</fullName>
    </recommendedName>
</protein>
<gene>
    <name evidence="4" type="ORF">K493DRAFT_314351</name>
</gene>
<proteinExistence type="predicted"/>
<keyword evidence="3" id="KW-0732">Signal</keyword>
<feature type="compositionally biased region" description="Low complexity" evidence="1">
    <location>
        <begin position="273"/>
        <end position="287"/>
    </location>
</feature>
<evidence type="ECO:0000256" key="3">
    <source>
        <dbReference type="SAM" id="SignalP"/>
    </source>
</evidence>
<dbReference type="PANTHER" id="PTHR16861:SF4">
    <property type="entry name" value="SH3 DOMAIN PROTEIN (AFU_ORTHOLOGUE AFUA_1G13610)"/>
    <property type="match status" value="1"/>
</dbReference>
<keyword evidence="5" id="KW-1185">Reference proteome</keyword>
<keyword evidence="2" id="KW-1133">Transmembrane helix</keyword>
<feature type="region of interest" description="Disordered" evidence="1">
    <location>
        <begin position="168"/>
        <end position="203"/>
    </location>
</feature>
<organism evidence="4 5">
    <name type="scientific">Basidiobolus meristosporus CBS 931.73</name>
    <dbReference type="NCBI Taxonomy" id="1314790"/>
    <lineage>
        <taxon>Eukaryota</taxon>
        <taxon>Fungi</taxon>
        <taxon>Fungi incertae sedis</taxon>
        <taxon>Zoopagomycota</taxon>
        <taxon>Entomophthoromycotina</taxon>
        <taxon>Basidiobolomycetes</taxon>
        <taxon>Basidiobolales</taxon>
        <taxon>Basidiobolaceae</taxon>
        <taxon>Basidiobolus</taxon>
    </lineage>
</organism>
<evidence type="ECO:0000256" key="1">
    <source>
        <dbReference type="SAM" id="MobiDB-lite"/>
    </source>
</evidence>
<comment type="caution">
    <text evidence="4">The sequence shown here is derived from an EMBL/GenBank/DDBJ whole genome shotgun (WGS) entry which is preliminary data.</text>
</comment>
<dbReference type="CDD" id="cd12087">
    <property type="entry name" value="TM_EGFR-like"/>
    <property type="match status" value="1"/>
</dbReference>
<dbReference type="STRING" id="1314790.A0A1Y1YFX6"/>
<keyword evidence="2" id="KW-0472">Membrane</keyword>
<feature type="chain" id="PRO_5012666113" description="Mid2 domain-containing protein" evidence="3">
    <location>
        <begin position="23"/>
        <end position="385"/>
    </location>
</feature>
<dbReference type="PANTHER" id="PTHR16861">
    <property type="entry name" value="GLYCOPROTEIN 38"/>
    <property type="match status" value="1"/>
</dbReference>
<dbReference type="AlphaFoldDB" id="A0A1Y1YFX6"/>
<dbReference type="InParanoid" id="A0A1Y1YFX6"/>
<evidence type="ECO:0008006" key="6">
    <source>
        <dbReference type="Google" id="ProtNLM"/>
    </source>
</evidence>
<reference evidence="4 5" key="1">
    <citation type="submission" date="2016-07" db="EMBL/GenBank/DDBJ databases">
        <title>Pervasive Adenine N6-methylation of Active Genes in Fungi.</title>
        <authorList>
            <consortium name="DOE Joint Genome Institute"/>
            <person name="Mondo S.J."/>
            <person name="Dannebaum R.O."/>
            <person name="Kuo R.C."/>
            <person name="Labutti K."/>
            <person name="Haridas S."/>
            <person name="Kuo A."/>
            <person name="Salamov A."/>
            <person name="Ahrendt S.R."/>
            <person name="Lipzen A."/>
            <person name="Sullivan W."/>
            <person name="Andreopoulos W.B."/>
            <person name="Clum A."/>
            <person name="Lindquist E."/>
            <person name="Daum C."/>
            <person name="Ramamoorthy G.K."/>
            <person name="Gryganskyi A."/>
            <person name="Culley D."/>
            <person name="Magnuson J.K."/>
            <person name="James T.Y."/>
            <person name="O'Malley M.A."/>
            <person name="Stajich J.E."/>
            <person name="Spatafora J.W."/>
            <person name="Visel A."/>
            <person name="Grigoriev I.V."/>
        </authorList>
    </citation>
    <scope>NUCLEOTIDE SEQUENCE [LARGE SCALE GENOMIC DNA]</scope>
    <source>
        <strain evidence="4 5">CBS 931.73</strain>
    </source>
</reference>
<evidence type="ECO:0000313" key="5">
    <source>
        <dbReference type="Proteomes" id="UP000193498"/>
    </source>
</evidence>
<dbReference type="Proteomes" id="UP000193498">
    <property type="component" value="Unassembled WGS sequence"/>
</dbReference>
<evidence type="ECO:0000313" key="4">
    <source>
        <dbReference type="EMBL" id="ORX96783.1"/>
    </source>
</evidence>
<name>A0A1Y1YFX6_9FUNG</name>
<feature type="signal peptide" evidence="3">
    <location>
        <begin position="1"/>
        <end position="22"/>
    </location>
</feature>
<dbReference type="EMBL" id="MCFE01000146">
    <property type="protein sequence ID" value="ORX96783.1"/>
    <property type="molecule type" value="Genomic_DNA"/>
</dbReference>
<feature type="region of interest" description="Disordered" evidence="1">
    <location>
        <begin position="242"/>
        <end position="297"/>
    </location>
</feature>
<keyword evidence="2" id="KW-0812">Transmembrane</keyword>
<feature type="transmembrane region" description="Helical" evidence="2">
    <location>
        <begin position="207"/>
        <end position="233"/>
    </location>
</feature>
<accession>A0A1Y1YFX6</accession>
<evidence type="ECO:0000256" key="2">
    <source>
        <dbReference type="SAM" id="Phobius"/>
    </source>
</evidence>
<sequence length="385" mass="41977">MHTTNLLGKILFILFQITSTFSQAPSSPANVTIGPDDVSKLTGPCGPTVYCLPEKGENWVVNKEYFVRWWNKYPTFLAQGLVEIKLYEASSPPNLVKQWDNITNDIGFFTVKYYPPQLPIFPIDPTREPNSTIRRECYFVIFAPGSDESIAGKGDNFFIDDYNPPASVSVPSPGPSKPETAAAKPTGNNDISIPHAERRGDNQESGISAGAIIGITLGAVAFVTIVALALFFIHRRKKNRANRVTEVNHGEKPRALPPSQYIPRPATSGTLRSTSSESEVDSISPLSASNSGTRRSSLRLTVKDAQILAHTYRAMLSNQGGSSNGEDTLQNNPRGLYSDELLKRELAAEGRGVKNVSTSPAIVVVNSDEMGRKSMTADHSEHEEA</sequence>
<feature type="compositionally biased region" description="Polar residues" evidence="1">
    <location>
        <begin position="288"/>
        <end position="297"/>
    </location>
</feature>